<dbReference type="EMBL" id="MU277250">
    <property type="protein sequence ID" value="KAI0057208.1"/>
    <property type="molecule type" value="Genomic_DNA"/>
</dbReference>
<keyword evidence="1" id="KW-0378">Hydrolase</keyword>
<sequence length="474" mass="49609">MRLEALPTTLSLALLLSAEDALAAPKTSSQPRELHIPLSRRPVVQRSDAEWGLWARQQKEMLESKYGAEPSRRKRTSGYNLLTDQNADSSYFGSLAVGTPPVAYNVILDTGSSDLWLASSECQSGCRNIPTFTASSSSSFKNLSESFAITYGSGKASGVLGQDVIQMAGFEVNNQIFGVCDVVSNGLLNSPVSGLLGLAWQAIASSGATPFWQTLYQNNVWDQPLMAFQLTRFQNDSQAAALEPGGTFTMGNVNNSLYTGNIDYQNIPSGAVAYWTLPLVGLNVNGNAITLPSGSGSYAAIDTGTTLVGGPNDQISAIYAQIPNSNPASGNYEGYYTYPCDTVVNVTLSFGGQTWSIAPGDFQLTQLSSGQCLGAFFEFSSGSTSAPPWIVGDTFLKNVYSVFRANPASVGFATLAVDGQGAGANGPVPTPTIGAVSASVTGSGRSHSNSARRESGAWGWGAVAVGVVVAACAL</sequence>
<evidence type="ECO:0000313" key="2">
    <source>
        <dbReference type="Proteomes" id="UP000814140"/>
    </source>
</evidence>
<proteinExistence type="predicted"/>
<accession>A0ACB8SL71</accession>
<keyword evidence="2" id="KW-1185">Reference proteome</keyword>
<gene>
    <name evidence="1" type="ORF">BV25DRAFT_1892950</name>
</gene>
<evidence type="ECO:0000313" key="1">
    <source>
        <dbReference type="EMBL" id="KAI0057208.1"/>
    </source>
</evidence>
<protein>
    <submittedName>
        <fullName evidence="1">Acid protease</fullName>
    </submittedName>
</protein>
<keyword evidence="1" id="KW-0645">Protease</keyword>
<dbReference type="Proteomes" id="UP000814140">
    <property type="component" value="Unassembled WGS sequence"/>
</dbReference>
<comment type="caution">
    <text evidence="1">The sequence shown here is derived from an EMBL/GenBank/DDBJ whole genome shotgun (WGS) entry which is preliminary data.</text>
</comment>
<organism evidence="1 2">
    <name type="scientific">Artomyces pyxidatus</name>
    <dbReference type="NCBI Taxonomy" id="48021"/>
    <lineage>
        <taxon>Eukaryota</taxon>
        <taxon>Fungi</taxon>
        <taxon>Dikarya</taxon>
        <taxon>Basidiomycota</taxon>
        <taxon>Agaricomycotina</taxon>
        <taxon>Agaricomycetes</taxon>
        <taxon>Russulales</taxon>
        <taxon>Auriscalpiaceae</taxon>
        <taxon>Artomyces</taxon>
    </lineage>
</organism>
<reference evidence="1" key="1">
    <citation type="submission" date="2021-03" db="EMBL/GenBank/DDBJ databases">
        <authorList>
            <consortium name="DOE Joint Genome Institute"/>
            <person name="Ahrendt S."/>
            <person name="Looney B.P."/>
            <person name="Miyauchi S."/>
            <person name="Morin E."/>
            <person name="Drula E."/>
            <person name="Courty P.E."/>
            <person name="Chicoki N."/>
            <person name="Fauchery L."/>
            <person name="Kohler A."/>
            <person name="Kuo A."/>
            <person name="Labutti K."/>
            <person name="Pangilinan J."/>
            <person name="Lipzen A."/>
            <person name="Riley R."/>
            <person name="Andreopoulos W."/>
            <person name="He G."/>
            <person name="Johnson J."/>
            <person name="Barry K.W."/>
            <person name="Grigoriev I.V."/>
            <person name="Nagy L."/>
            <person name="Hibbett D."/>
            <person name="Henrissat B."/>
            <person name="Matheny P.B."/>
            <person name="Labbe J."/>
            <person name="Martin F."/>
        </authorList>
    </citation>
    <scope>NUCLEOTIDE SEQUENCE</scope>
    <source>
        <strain evidence="1">HHB10654</strain>
    </source>
</reference>
<reference evidence="1" key="2">
    <citation type="journal article" date="2022" name="New Phytol.">
        <title>Evolutionary transition to the ectomycorrhizal habit in the genomes of a hyperdiverse lineage of mushroom-forming fungi.</title>
        <authorList>
            <person name="Looney B."/>
            <person name="Miyauchi S."/>
            <person name="Morin E."/>
            <person name="Drula E."/>
            <person name="Courty P.E."/>
            <person name="Kohler A."/>
            <person name="Kuo A."/>
            <person name="LaButti K."/>
            <person name="Pangilinan J."/>
            <person name="Lipzen A."/>
            <person name="Riley R."/>
            <person name="Andreopoulos W."/>
            <person name="He G."/>
            <person name="Johnson J."/>
            <person name="Nolan M."/>
            <person name="Tritt A."/>
            <person name="Barry K.W."/>
            <person name="Grigoriev I.V."/>
            <person name="Nagy L.G."/>
            <person name="Hibbett D."/>
            <person name="Henrissat B."/>
            <person name="Matheny P.B."/>
            <person name="Labbe J."/>
            <person name="Martin F.M."/>
        </authorList>
    </citation>
    <scope>NUCLEOTIDE SEQUENCE</scope>
    <source>
        <strain evidence="1">HHB10654</strain>
    </source>
</reference>
<name>A0ACB8SL71_9AGAM</name>